<dbReference type="InterPro" id="IPR023554">
    <property type="entry name" value="RNA_helicase_ATP-dep_RhlB"/>
</dbReference>
<evidence type="ECO:0000256" key="4">
    <source>
        <dbReference type="ARBA" id="ARBA00022806"/>
    </source>
</evidence>
<comment type="subunit">
    <text evidence="7">Component of the RNA degradosome, which is a multiprotein complex involved in RNA processing and mRNA degradation.</text>
</comment>
<dbReference type="InterPro" id="IPR000629">
    <property type="entry name" value="RNA-helicase_DEAD-box_CS"/>
</dbReference>
<keyword evidence="6 7" id="KW-0694">RNA-binding</keyword>
<protein>
    <recommendedName>
        <fullName evidence="7">ATP-dependent RNA helicase RhlB</fullName>
        <ecNumber evidence="7">3.6.4.13</ecNumber>
    </recommendedName>
</protein>
<dbReference type="PANTHER" id="PTHR47959:SF10">
    <property type="entry name" value="ATP-DEPENDENT RNA HELICASE RHLB"/>
    <property type="match status" value="1"/>
</dbReference>
<evidence type="ECO:0000256" key="9">
    <source>
        <dbReference type="SAM" id="MobiDB-lite"/>
    </source>
</evidence>
<dbReference type="Pfam" id="PF00271">
    <property type="entry name" value="Helicase_C"/>
    <property type="match status" value="1"/>
</dbReference>
<dbReference type="PROSITE" id="PS51192">
    <property type="entry name" value="HELICASE_ATP_BIND_1"/>
    <property type="match status" value="1"/>
</dbReference>
<dbReference type="GO" id="GO:0003723">
    <property type="term" value="F:RNA binding"/>
    <property type="evidence" value="ECO:0007669"/>
    <property type="project" value="UniProtKB-UniRule"/>
</dbReference>
<dbReference type="STRING" id="415747.SAMN03097708_02913"/>
<feature type="domain" description="Helicase ATP-binding" evidence="10">
    <location>
        <begin position="40"/>
        <end position="219"/>
    </location>
</feature>
<dbReference type="InterPro" id="IPR001650">
    <property type="entry name" value="Helicase_C-like"/>
</dbReference>
<dbReference type="AlphaFoldDB" id="A0A1G5QWL2"/>
<evidence type="ECO:0000256" key="8">
    <source>
        <dbReference type="PROSITE-ProRule" id="PRU00552"/>
    </source>
</evidence>
<keyword evidence="3 7" id="KW-0378">Hydrolase</keyword>
<evidence type="ECO:0000256" key="6">
    <source>
        <dbReference type="ARBA" id="ARBA00022884"/>
    </source>
</evidence>
<dbReference type="CDD" id="cd00268">
    <property type="entry name" value="DEADc"/>
    <property type="match status" value="1"/>
</dbReference>
<reference evidence="13 14" key="1">
    <citation type="submission" date="2016-10" db="EMBL/GenBank/DDBJ databases">
        <authorList>
            <person name="de Groot N.N."/>
        </authorList>
    </citation>
    <scope>NUCLEOTIDE SEQUENCE [LARGE SCALE GENOMIC DNA]</scope>
    <source>
        <strain evidence="13 14">HLD2</strain>
    </source>
</reference>
<dbReference type="SUPFAM" id="SSF52540">
    <property type="entry name" value="P-loop containing nucleoside triphosphate hydrolases"/>
    <property type="match status" value="1"/>
</dbReference>
<dbReference type="InterPro" id="IPR014001">
    <property type="entry name" value="Helicase_ATP-bd"/>
</dbReference>
<dbReference type="InterPro" id="IPR050079">
    <property type="entry name" value="DEAD_box_RNA_helicase"/>
</dbReference>
<evidence type="ECO:0000313" key="14">
    <source>
        <dbReference type="Proteomes" id="UP000199648"/>
    </source>
</evidence>
<evidence type="ECO:0000256" key="1">
    <source>
        <dbReference type="ARBA" id="ARBA00022490"/>
    </source>
</evidence>
<keyword evidence="2 7" id="KW-0547">Nucleotide-binding</keyword>
<evidence type="ECO:0000259" key="12">
    <source>
        <dbReference type="PROSITE" id="PS51195"/>
    </source>
</evidence>
<dbReference type="InterPro" id="IPR027417">
    <property type="entry name" value="P-loop_NTPase"/>
</dbReference>
<dbReference type="GO" id="GO:0006401">
    <property type="term" value="P:RNA catabolic process"/>
    <property type="evidence" value="ECO:0007669"/>
    <property type="project" value="UniProtKB-UniRule"/>
</dbReference>
<keyword evidence="14" id="KW-1185">Reference proteome</keyword>
<feature type="compositionally biased region" description="Basic residues" evidence="9">
    <location>
        <begin position="423"/>
        <end position="437"/>
    </location>
</feature>
<dbReference type="Gene3D" id="3.40.50.300">
    <property type="entry name" value="P-loop containing nucleotide triphosphate hydrolases"/>
    <property type="match status" value="2"/>
</dbReference>
<dbReference type="PANTHER" id="PTHR47959">
    <property type="entry name" value="ATP-DEPENDENT RNA HELICASE RHLE-RELATED"/>
    <property type="match status" value="1"/>
</dbReference>
<evidence type="ECO:0000256" key="3">
    <source>
        <dbReference type="ARBA" id="ARBA00022801"/>
    </source>
</evidence>
<comment type="similarity">
    <text evidence="7">Belongs to the DEAD box helicase family. RhlB subfamily.</text>
</comment>
<dbReference type="SMART" id="SM00487">
    <property type="entry name" value="DEXDc"/>
    <property type="match status" value="1"/>
</dbReference>
<keyword evidence="5 7" id="KW-0067">ATP-binding</keyword>
<feature type="domain" description="DEAD-box RNA helicase Q" evidence="12">
    <location>
        <begin position="9"/>
        <end position="37"/>
    </location>
</feature>
<dbReference type="EC" id="3.6.4.13" evidence="7"/>
<dbReference type="SMART" id="SM00490">
    <property type="entry name" value="HELICc"/>
    <property type="match status" value="1"/>
</dbReference>
<feature type="domain" description="Helicase C-terminal" evidence="11">
    <location>
        <begin position="243"/>
        <end position="390"/>
    </location>
</feature>
<dbReference type="HAMAP" id="MF_00661">
    <property type="entry name" value="DEAD_helicase_RhlB"/>
    <property type="match status" value="1"/>
</dbReference>
<evidence type="ECO:0000313" key="13">
    <source>
        <dbReference type="EMBL" id="SCZ66132.1"/>
    </source>
</evidence>
<dbReference type="CDD" id="cd18787">
    <property type="entry name" value="SF2_C_DEAD"/>
    <property type="match status" value="1"/>
</dbReference>
<evidence type="ECO:0000259" key="11">
    <source>
        <dbReference type="PROSITE" id="PS51194"/>
    </source>
</evidence>
<dbReference type="RefSeq" id="WP_092998749.1">
    <property type="nucleotide sequence ID" value="NZ_FMWD01000011.1"/>
</dbReference>
<dbReference type="NCBIfam" id="NF003419">
    <property type="entry name" value="PRK04837.1"/>
    <property type="match status" value="1"/>
</dbReference>
<dbReference type="InterPro" id="IPR011545">
    <property type="entry name" value="DEAD/DEAH_box_helicase_dom"/>
</dbReference>
<dbReference type="InterPro" id="IPR044742">
    <property type="entry name" value="DEAD/DEAH_RhlB"/>
</dbReference>
<evidence type="ECO:0000256" key="5">
    <source>
        <dbReference type="ARBA" id="ARBA00022840"/>
    </source>
</evidence>
<comment type="catalytic activity">
    <reaction evidence="7">
        <text>ATP + H2O = ADP + phosphate + H(+)</text>
        <dbReference type="Rhea" id="RHEA:13065"/>
        <dbReference type="ChEBI" id="CHEBI:15377"/>
        <dbReference type="ChEBI" id="CHEBI:15378"/>
        <dbReference type="ChEBI" id="CHEBI:30616"/>
        <dbReference type="ChEBI" id="CHEBI:43474"/>
        <dbReference type="ChEBI" id="CHEBI:456216"/>
        <dbReference type="EC" id="3.6.4.13"/>
    </reaction>
</comment>
<keyword evidence="4 7" id="KW-0347">Helicase</keyword>
<dbReference type="EMBL" id="FMWD01000011">
    <property type="protein sequence ID" value="SCZ66132.1"/>
    <property type="molecule type" value="Genomic_DNA"/>
</dbReference>
<dbReference type="GO" id="GO:0003724">
    <property type="term" value="F:RNA helicase activity"/>
    <property type="evidence" value="ECO:0007669"/>
    <property type="project" value="UniProtKB-UniRule"/>
</dbReference>
<proteinExistence type="inferred from homology"/>
<dbReference type="PROSITE" id="PS51195">
    <property type="entry name" value="Q_MOTIF"/>
    <property type="match status" value="1"/>
</dbReference>
<sequence length="437" mass="48869">MSDTLLTDVSFRSFDLPEPVLRGVEETGFSQCTRIQAETLPLALAGKDVAGQAQTGTGKTAAFLIALFTHLIREPAKEGRRPNQPRAIILAPTRELAIQIHRDAEQIGRHTGFRLGLIYGGTGYEEQRQQLRDGVDVLIGTPGRIIDYFKQKVFDLRAIQVMVLDEADRMFDLGFIKDIRYLLRRMPHPEERLGLLFSATLSFRVAELAYEHMNNPHQVEVEPEQVTAERVEESVYFPAMNEKIPLLLGLIERFKPERSIIFVNTKRVADRVWGYLEGNGHKTSILSGDVPQKKRQRLLGQFESGEYAFLVATDVAARGLHIPDVTHVFNFDLPQDAEDYVHRIGRTARAGAAGTAISFACEEYAFSLMEIEAYIGHKIPVEPISEGLLVEPKAPVRAPRRDKQPGGRGGKRADGNRGSGDRSRHRGRSSHRSPSKG</sequence>
<dbReference type="GO" id="GO:0005524">
    <property type="term" value="F:ATP binding"/>
    <property type="evidence" value="ECO:0007669"/>
    <property type="project" value="UniProtKB-UniRule"/>
</dbReference>
<dbReference type="PROSITE" id="PS51194">
    <property type="entry name" value="HELICASE_CTER"/>
    <property type="match status" value="1"/>
</dbReference>
<dbReference type="Pfam" id="PF00270">
    <property type="entry name" value="DEAD"/>
    <property type="match status" value="1"/>
</dbReference>
<feature type="region of interest" description="Disordered" evidence="9">
    <location>
        <begin position="391"/>
        <end position="437"/>
    </location>
</feature>
<dbReference type="GO" id="GO:0005829">
    <property type="term" value="C:cytosol"/>
    <property type="evidence" value="ECO:0007669"/>
    <property type="project" value="TreeGrafter"/>
</dbReference>
<evidence type="ECO:0000256" key="2">
    <source>
        <dbReference type="ARBA" id="ARBA00022741"/>
    </source>
</evidence>
<dbReference type="Proteomes" id="UP000199648">
    <property type="component" value="Unassembled WGS sequence"/>
</dbReference>
<name>A0A1G5QWL2_9GAMM</name>
<gene>
    <name evidence="7" type="primary">rhlB</name>
    <name evidence="13" type="ORF">SAMN03097708_02913</name>
</gene>
<organism evidence="13 14">
    <name type="scientific">Thiohalomonas denitrificans</name>
    <dbReference type="NCBI Taxonomy" id="415747"/>
    <lineage>
        <taxon>Bacteria</taxon>
        <taxon>Pseudomonadati</taxon>
        <taxon>Pseudomonadota</taxon>
        <taxon>Gammaproteobacteria</taxon>
        <taxon>Thiohalomonadales</taxon>
        <taxon>Thiohalomonadaceae</taxon>
        <taxon>Thiohalomonas</taxon>
    </lineage>
</organism>
<dbReference type="GO" id="GO:0016887">
    <property type="term" value="F:ATP hydrolysis activity"/>
    <property type="evidence" value="ECO:0007669"/>
    <property type="project" value="RHEA"/>
</dbReference>
<comment type="function">
    <text evidence="7">DEAD-box RNA helicase involved in RNA degradation. Has RNA-dependent ATPase activity and unwinds double-stranded RNA.</text>
</comment>
<dbReference type="InterPro" id="IPR014014">
    <property type="entry name" value="RNA_helicase_DEAD_Q_motif"/>
</dbReference>
<feature type="compositionally biased region" description="Basic and acidic residues" evidence="9">
    <location>
        <begin position="399"/>
        <end position="422"/>
    </location>
</feature>
<accession>A0A1G5QWL2</accession>
<evidence type="ECO:0000259" key="10">
    <source>
        <dbReference type="PROSITE" id="PS51192"/>
    </source>
</evidence>
<dbReference type="PROSITE" id="PS00039">
    <property type="entry name" value="DEAD_ATP_HELICASE"/>
    <property type="match status" value="1"/>
</dbReference>
<keyword evidence="1 7" id="KW-0963">Cytoplasm</keyword>
<comment type="subcellular location">
    <subcellularLocation>
        <location evidence="7">Cytoplasm</location>
    </subcellularLocation>
</comment>
<evidence type="ECO:0000256" key="7">
    <source>
        <dbReference type="HAMAP-Rule" id="MF_00661"/>
    </source>
</evidence>
<dbReference type="OrthoDB" id="9805696at2"/>
<feature type="short sequence motif" description="Q motif" evidence="8">
    <location>
        <begin position="9"/>
        <end position="37"/>
    </location>
</feature>